<dbReference type="AlphaFoldDB" id="A0A1H2E053"/>
<dbReference type="Gene3D" id="2.60.40.4150">
    <property type="entry name" value="Type VI secretion system, lipoprotein SciN"/>
    <property type="match status" value="1"/>
</dbReference>
<dbReference type="InterPro" id="IPR038706">
    <property type="entry name" value="Type_VI_SciN-like_sf"/>
</dbReference>
<dbReference type="RefSeq" id="WP_092383215.1">
    <property type="nucleotide sequence ID" value="NZ_LT629787.1"/>
</dbReference>
<dbReference type="PANTHER" id="PTHR37625">
    <property type="entry name" value="OUTER MEMBRANE LIPOPROTEIN-RELATED"/>
    <property type="match status" value="1"/>
</dbReference>
<dbReference type="EMBL" id="LT629787">
    <property type="protein sequence ID" value="SDT88484.1"/>
    <property type="molecule type" value="Genomic_DNA"/>
</dbReference>
<dbReference type="STRING" id="1434072.SAMN05216210_0172"/>
<gene>
    <name evidence="1" type="ORF">SAMN05216210_0172</name>
</gene>
<keyword evidence="2" id="KW-1185">Reference proteome</keyword>
<name>A0A1H2E053_9GAMM</name>
<dbReference type="PROSITE" id="PS51257">
    <property type="entry name" value="PROKAR_LIPOPROTEIN"/>
    <property type="match status" value="1"/>
</dbReference>
<evidence type="ECO:0000313" key="2">
    <source>
        <dbReference type="Proteomes" id="UP000243924"/>
    </source>
</evidence>
<dbReference type="PANTHER" id="PTHR37625:SF4">
    <property type="entry name" value="OUTER MEMBRANE LIPOPROTEIN"/>
    <property type="match status" value="1"/>
</dbReference>
<dbReference type="Pfam" id="PF12790">
    <property type="entry name" value="T6SS-SciN"/>
    <property type="match status" value="1"/>
</dbReference>
<dbReference type="OrthoDB" id="5471061at2"/>
<evidence type="ECO:0000313" key="1">
    <source>
        <dbReference type="EMBL" id="SDT88484.1"/>
    </source>
</evidence>
<dbReference type="InterPro" id="IPR017734">
    <property type="entry name" value="T6SS_SciN"/>
</dbReference>
<organism evidence="1 2">
    <name type="scientific">Halopseudomonas salegens</name>
    <dbReference type="NCBI Taxonomy" id="1434072"/>
    <lineage>
        <taxon>Bacteria</taxon>
        <taxon>Pseudomonadati</taxon>
        <taxon>Pseudomonadota</taxon>
        <taxon>Gammaproteobacteria</taxon>
        <taxon>Pseudomonadales</taxon>
        <taxon>Pseudomonadaceae</taxon>
        <taxon>Halopseudomonas</taxon>
    </lineage>
</organism>
<reference evidence="2" key="1">
    <citation type="submission" date="2016-10" db="EMBL/GenBank/DDBJ databases">
        <authorList>
            <person name="Varghese N."/>
            <person name="Submissions S."/>
        </authorList>
    </citation>
    <scope>NUCLEOTIDE SEQUENCE [LARGE SCALE GENOMIC DNA]</scope>
    <source>
        <strain evidence="2">CECT 8338</strain>
    </source>
</reference>
<dbReference type="Proteomes" id="UP000243924">
    <property type="component" value="Chromosome I"/>
</dbReference>
<sequence>MAKGVVNNMNVSQGVTVKVIAGFVVLLLLAGCAKSVSPDHETLVTLQINSSTLINPDLNERASPVEVHVYFLRDDNAFLEQDYFDLVASPEQALRQDLLMNESVIVVPGQAVQKRMYVDDGYAYVGVVASFRDLEGSVWRDIKQRPAKSDGGLGSVIMPTGWLMRNKGWSLYVSLHENEVRISENIK</sequence>
<protein>
    <submittedName>
        <fullName evidence="1">Type VI secretion system protein VasD</fullName>
    </submittedName>
</protein>
<dbReference type="NCBIfam" id="TIGR03352">
    <property type="entry name" value="VI_chp_3"/>
    <property type="match status" value="1"/>
</dbReference>
<proteinExistence type="predicted"/>
<accession>A0A1H2E053</accession>